<protein>
    <submittedName>
        <fullName evidence="1">Uncharacterized protein</fullName>
    </submittedName>
</protein>
<name>A0A8S1MPC7_PARPR</name>
<dbReference type="AlphaFoldDB" id="A0A8S1MPC7"/>
<reference evidence="1" key="1">
    <citation type="submission" date="2021-01" db="EMBL/GenBank/DDBJ databases">
        <authorList>
            <consortium name="Genoscope - CEA"/>
            <person name="William W."/>
        </authorList>
    </citation>
    <scope>NUCLEOTIDE SEQUENCE</scope>
</reference>
<gene>
    <name evidence="1" type="ORF">PPRIM_AZ9-3.1.T0670079</name>
</gene>
<proteinExistence type="predicted"/>
<comment type="caution">
    <text evidence="1">The sequence shown here is derived from an EMBL/GenBank/DDBJ whole genome shotgun (WGS) entry which is preliminary data.</text>
</comment>
<dbReference type="Proteomes" id="UP000688137">
    <property type="component" value="Unassembled WGS sequence"/>
</dbReference>
<evidence type="ECO:0000313" key="1">
    <source>
        <dbReference type="EMBL" id="CAD8082090.1"/>
    </source>
</evidence>
<keyword evidence="2" id="KW-1185">Reference proteome</keyword>
<evidence type="ECO:0000313" key="2">
    <source>
        <dbReference type="Proteomes" id="UP000688137"/>
    </source>
</evidence>
<accession>A0A8S1MPC7</accession>
<organism evidence="1 2">
    <name type="scientific">Paramecium primaurelia</name>
    <dbReference type="NCBI Taxonomy" id="5886"/>
    <lineage>
        <taxon>Eukaryota</taxon>
        <taxon>Sar</taxon>
        <taxon>Alveolata</taxon>
        <taxon>Ciliophora</taxon>
        <taxon>Intramacronucleata</taxon>
        <taxon>Oligohymenophorea</taxon>
        <taxon>Peniculida</taxon>
        <taxon>Parameciidae</taxon>
        <taxon>Paramecium</taxon>
    </lineage>
</organism>
<dbReference type="EMBL" id="CAJJDM010000070">
    <property type="protein sequence ID" value="CAD8082090.1"/>
    <property type="molecule type" value="Genomic_DNA"/>
</dbReference>
<sequence>MKKIKILQRMGNQLTQNQQFSNRIHIYRNMMGIYKDEEDDGNEEEENQMIKIQRRKCMLDSSNFFLLQLKLDNTDLLEYY</sequence>